<dbReference type="InterPro" id="IPR003593">
    <property type="entry name" value="AAA+_ATPase"/>
</dbReference>
<keyword evidence="2 3" id="KW-0067">ATP-binding</keyword>
<feature type="domain" description="AAA+ ATPase" evidence="5">
    <location>
        <begin position="341"/>
        <end position="483"/>
    </location>
</feature>
<dbReference type="SUPFAM" id="SSF52540">
    <property type="entry name" value="P-loop containing nucleoside triphosphate hydrolases"/>
    <property type="match status" value="1"/>
</dbReference>
<keyword evidence="3" id="KW-0238">DNA-binding</keyword>
<dbReference type="InterPro" id="IPR041451">
    <property type="entry name" value="RecD2_SH13"/>
</dbReference>
<dbReference type="GO" id="GO:0017116">
    <property type="term" value="F:single-stranded DNA helicase activity"/>
    <property type="evidence" value="ECO:0007669"/>
    <property type="project" value="TreeGrafter"/>
</dbReference>
<dbReference type="EC" id="5.6.2.3" evidence="3"/>
<dbReference type="GO" id="GO:0006281">
    <property type="term" value="P:DNA repair"/>
    <property type="evidence" value="ECO:0007669"/>
    <property type="project" value="InterPro"/>
</dbReference>
<reference evidence="6" key="1">
    <citation type="journal article" date="2021" name="PeerJ">
        <title>Extensive microbial diversity within the chicken gut microbiome revealed by metagenomics and culture.</title>
        <authorList>
            <person name="Gilroy R."/>
            <person name="Ravi A."/>
            <person name="Getino M."/>
            <person name="Pursley I."/>
            <person name="Horton D.L."/>
            <person name="Alikhan N.F."/>
            <person name="Baker D."/>
            <person name="Gharbi K."/>
            <person name="Hall N."/>
            <person name="Watson M."/>
            <person name="Adriaenssens E.M."/>
            <person name="Foster-Nyarko E."/>
            <person name="Jarju S."/>
            <person name="Secka A."/>
            <person name="Antonio M."/>
            <person name="Oren A."/>
            <person name="Chaudhuri R.R."/>
            <person name="La Ragione R."/>
            <person name="Hildebrand F."/>
            <person name="Pallen M.J."/>
        </authorList>
    </citation>
    <scope>NUCLEOTIDE SEQUENCE</scope>
    <source>
        <strain evidence="6">CHK185-1770</strain>
    </source>
</reference>
<dbReference type="InterPro" id="IPR003583">
    <property type="entry name" value="Hlx-hairpin-Hlx_DNA-bd_motif"/>
</dbReference>
<dbReference type="InterPro" id="IPR055446">
    <property type="entry name" value="RecD2_N_OB"/>
</dbReference>
<dbReference type="GO" id="GO:0006310">
    <property type="term" value="P:DNA recombination"/>
    <property type="evidence" value="ECO:0007669"/>
    <property type="project" value="InterPro"/>
</dbReference>
<reference evidence="6" key="2">
    <citation type="submission" date="2021-04" db="EMBL/GenBank/DDBJ databases">
        <authorList>
            <person name="Gilroy R."/>
        </authorList>
    </citation>
    <scope>NUCLEOTIDE SEQUENCE</scope>
    <source>
        <strain evidence="6">CHK185-1770</strain>
    </source>
</reference>
<dbReference type="Pfam" id="PF18335">
    <property type="entry name" value="SH3_13"/>
    <property type="match status" value="1"/>
</dbReference>
<evidence type="ECO:0000313" key="6">
    <source>
        <dbReference type="EMBL" id="HJB98451.1"/>
    </source>
</evidence>
<dbReference type="EMBL" id="DWXG01000060">
    <property type="protein sequence ID" value="HJB98451.1"/>
    <property type="molecule type" value="Genomic_DNA"/>
</dbReference>
<dbReference type="SUPFAM" id="SSF47781">
    <property type="entry name" value="RuvA domain 2-like"/>
    <property type="match status" value="1"/>
</dbReference>
<feature type="domain" description="Helix-hairpin-helix DNA-binding motif class 1" evidence="4">
    <location>
        <begin position="127"/>
        <end position="146"/>
    </location>
</feature>
<dbReference type="GO" id="GO:0016787">
    <property type="term" value="F:hydrolase activity"/>
    <property type="evidence" value="ECO:0007669"/>
    <property type="project" value="UniProtKB-KW"/>
</dbReference>
<evidence type="ECO:0000259" key="5">
    <source>
        <dbReference type="SMART" id="SM00382"/>
    </source>
</evidence>
<sequence length="728" mass="80619">MLCEFKRLIYPKSALADDTGYRIALYRPCEAVKDAAGKPVSEVKAVGYCLPTGERQRFDLRGHWSRDSKYGVQFEVEDYQQVIVPTKEGILAYLSSGQIKGIGPKTAEKIYHAFGNDTLKILDGEPHRLLEVKGISQTKLQRIRDSYLASRGARDVVTFLAPHGVSPNRAVKLYREYGKDTLDILKNHPYRLCELAGIGFRTADKIAQSLGLDLRSPERVDAALLYTLQEAEQRGHLCLDKREFLKLTLKLLDTPGLTELMAAARASRLVEERKLVSFHKWVYRWPTAQAEAKLARQVASMLSFKQKGQEDSLSQKLTQIEGKLGLSLNGEQRQAVLTALGSPITILTGGPGTGKTMTQKALLALYREIHPEGKIVCCAPTGRAARRMEESTGVEASTIHKALKLMAGEDEAYAPPEPLDADLVLVDEVSMMDIYLAGHLFHSLPAGCQLVLVGDADQLPSVGPGAVLSELIACGRIPVVRLSKIYRQSSGSRIAANAMLIRNGNLHLEYGSDFQFYECADLRHSADMVETLYLQETARLGVDNVALLSPFRKRTETGVDALNLRLQEKVNPPDPAKPELTLGKRTFRLGDKVMQVKNFEDVSNGDIGKVTGVDPAGEEPFLTVDFGDGRVKEYAKPDLDRLDLAYAATIHKSQGSEYHTVIVNLQCAHAVMLTRPLLYTAITRAKMRVILVGERKALCMAIRRTDTERRGTQLAARIQEELQKREGN</sequence>
<evidence type="ECO:0000256" key="3">
    <source>
        <dbReference type="HAMAP-Rule" id="MF_01488"/>
    </source>
</evidence>
<evidence type="ECO:0000259" key="4">
    <source>
        <dbReference type="SMART" id="SM00278"/>
    </source>
</evidence>
<keyword evidence="3" id="KW-0378">Hydrolase</keyword>
<dbReference type="Proteomes" id="UP000826793">
    <property type="component" value="Unassembled WGS sequence"/>
</dbReference>
<dbReference type="InterPro" id="IPR010994">
    <property type="entry name" value="RuvA_2-like"/>
</dbReference>
<evidence type="ECO:0000256" key="2">
    <source>
        <dbReference type="ARBA" id="ARBA00022840"/>
    </source>
</evidence>
<dbReference type="InterPro" id="IPR050534">
    <property type="entry name" value="Coronavir_polyprotein_1ab"/>
</dbReference>
<organism evidence="6 7">
    <name type="scientific">Candidatus Acutalibacter pullicola</name>
    <dbReference type="NCBI Taxonomy" id="2838417"/>
    <lineage>
        <taxon>Bacteria</taxon>
        <taxon>Bacillati</taxon>
        <taxon>Bacillota</taxon>
        <taxon>Clostridia</taxon>
        <taxon>Eubacteriales</taxon>
        <taxon>Acutalibacteraceae</taxon>
        <taxon>Acutalibacter</taxon>
    </lineage>
</organism>
<name>A0A9D2MWU4_9FIRM</name>
<dbReference type="CDD" id="cd17933">
    <property type="entry name" value="DEXSc_RecD-like"/>
    <property type="match status" value="1"/>
</dbReference>
<keyword evidence="3" id="KW-0413">Isomerase</keyword>
<feature type="domain" description="Helix-hairpin-helix DNA-binding motif class 1" evidence="4">
    <location>
        <begin position="190"/>
        <end position="209"/>
    </location>
</feature>
<dbReference type="CDD" id="cd18809">
    <property type="entry name" value="SF1_C_RecD"/>
    <property type="match status" value="1"/>
</dbReference>
<dbReference type="PANTHER" id="PTHR43788">
    <property type="entry name" value="DNA2/NAM7 HELICASE FAMILY MEMBER"/>
    <property type="match status" value="1"/>
</dbReference>
<dbReference type="InterPro" id="IPR027785">
    <property type="entry name" value="UvrD-like_helicase_C"/>
</dbReference>
<comment type="catalytic activity">
    <reaction evidence="3">
        <text>ATP + H2O = ADP + phosphate + H(+)</text>
        <dbReference type="Rhea" id="RHEA:13065"/>
        <dbReference type="ChEBI" id="CHEBI:15377"/>
        <dbReference type="ChEBI" id="CHEBI:15378"/>
        <dbReference type="ChEBI" id="CHEBI:30616"/>
        <dbReference type="ChEBI" id="CHEBI:43474"/>
        <dbReference type="ChEBI" id="CHEBI:456216"/>
        <dbReference type="EC" id="5.6.2.3"/>
    </reaction>
</comment>
<gene>
    <name evidence="3" type="primary">recD2</name>
    <name evidence="6" type="ORF">H9710_07720</name>
</gene>
<dbReference type="InterPro" id="IPR027417">
    <property type="entry name" value="P-loop_NTPase"/>
</dbReference>
<comment type="similarity">
    <text evidence="3">Belongs to the RecD family. RecD2 subfamily.</text>
</comment>
<dbReference type="Pfam" id="PF14520">
    <property type="entry name" value="HHH_5"/>
    <property type="match status" value="1"/>
</dbReference>
<comment type="function">
    <text evidence="3">DNA-dependent ATPase and ATP-dependent 5'-3' DNA helicase. Has no activity on blunt DNA or DNA with 3'-overhangs, requires at least 10 bases of 5'-ssDNA for helicase activity.</text>
</comment>
<proteinExistence type="inferred from homology"/>
<dbReference type="GO" id="GO:0009338">
    <property type="term" value="C:exodeoxyribonuclease V complex"/>
    <property type="evidence" value="ECO:0007669"/>
    <property type="project" value="TreeGrafter"/>
</dbReference>
<evidence type="ECO:0000256" key="1">
    <source>
        <dbReference type="ARBA" id="ARBA00022741"/>
    </source>
</evidence>
<dbReference type="Pfam" id="PF14490">
    <property type="entry name" value="HHH_RecD2"/>
    <property type="match status" value="1"/>
</dbReference>
<dbReference type="SMART" id="SM00382">
    <property type="entry name" value="AAA"/>
    <property type="match status" value="1"/>
</dbReference>
<protein>
    <recommendedName>
        <fullName evidence="3">ATP-dependent RecD2 DNA helicase</fullName>
        <ecNumber evidence="3">5.6.2.3</ecNumber>
    </recommendedName>
    <alternativeName>
        <fullName evidence="3">DNA 5'-3' helicase subunit RecD2</fullName>
    </alternativeName>
</protein>
<dbReference type="InterPro" id="IPR006345">
    <property type="entry name" value="RecD2"/>
</dbReference>
<dbReference type="Pfam" id="PF13245">
    <property type="entry name" value="AAA_19"/>
    <property type="match status" value="1"/>
</dbReference>
<dbReference type="HAMAP" id="MF_01488">
    <property type="entry name" value="RecD2"/>
    <property type="match status" value="1"/>
</dbReference>
<dbReference type="Gene3D" id="3.40.50.300">
    <property type="entry name" value="P-loop containing nucleotide triphosphate hydrolases"/>
    <property type="match status" value="2"/>
</dbReference>
<feature type="binding site" evidence="3">
    <location>
        <begin position="352"/>
        <end position="356"/>
    </location>
    <ligand>
        <name>ATP</name>
        <dbReference type="ChEBI" id="CHEBI:30616"/>
    </ligand>
</feature>
<dbReference type="PANTHER" id="PTHR43788:SF6">
    <property type="entry name" value="DNA HELICASE B"/>
    <property type="match status" value="1"/>
</dbReference>
<dbReference type="GO" id="GO:0043139">
    <property type="term" value="F:5'-3' DNA helicase activity"/>
    <property type="evidence" value="ECO:0007669"/>
    <property type="project" value="UniProtKB-UniRule"/>
</dbReference>
<comment type="caution">
    <text evidence="6">The sequence shown here is derived from an EMBL/GenBank/DDBJ whole genome shotgun (WGS) entry which is preliminary data.</text>
</comment>
<dbReference type="Pfam" id="PF13538">
    <property type="entry name" value="UvrD_C_2"/>
    <property type="match status" value="1"/>
</dbReference>
<dbReference type="AlphaFoldDB" id="A0A9D2MWU4"/>
<dbReference type="InterPro" id="IPR029493">
    <property type="entry name" value="RecD2-like_HHH"/>
</dbReference>
<dbReference type="Pfam" id="PF23139">
    <property type="entry name" value="OB_YrrC"/>
    <property type="match status" value="1"/>
</dbReference>
<keyword evidence="3 6" id="KW-0347">Helicase</keyword>
<dbReference type="Gene3D" id="2.30.30.940">
    <property type="match status" value="1"/>
</dbReference>
<dbReference type="GO" id="GO:0003677">
    <property type="term" value="F:DNA binding"/>
    <property type="evidence" value="ECO:0007669"/>
    <property type="project" value="UniProtKB-UniRule"/>
</dbReference>
<keyword evidence="1 3" id="KW-0547">Nucleotide-binding</keyword>
<dbReference type="Gene3D" id="1.10.10.2220">
    <property type="match status" value="1"/>
</dbReference>
<dbReference type="NCBIfam" id="TIGR01448">
    <property type="entry name" value="recD_rel"/>
    <property type="match status" value="1"/>
</dbReference>
<evidence type="ECO:0000313" key="7">
    <source>
        <dbReference type="Proteomes" id="UP000826793"/>
    </source>
</evidence>
<accession>A0A9D2MWU4</accession>
<feature type="domain" description="Helix-hairpin-helix DNA-binding motif class 1" evidence="4">
    <location>
        <begin position="98"/>
        <end position="113"/>
    </location>
</feature>
<dbReference type="Gene3D" id="1.10.150.20">
    <property type="entry name" value="5' to 3' exonuclease, C-terminal subdomain"/>
    <property type="match status" value="1"/>
</dbReference>
<dbReference type="GO" id="GO:0005524">
    <property type="term" value="F:ATP binding"/>
    <property type="evidence" value="ECO:0007669"/>
    <property type="project" value="UniProtKB-UniRule"/>
</dbReference>
<dbReference type="SMART" id="SM00278">
    <property type="entry name" value="HhH1"/>
    <property type="match status" value="3"/>
</dbReference>